<dbReference type="InterPro" id="IPR014922">
    <property type="entry name" value="YdhG-like"/>
</dbReference>
<evidence type="ECO:0000313" key="2">
    <source>
        <dbReference type="EMBL" id="EOT30595.1"/>
    </source>
</evidence>
<comment type="caution">
    <text evidence="2">The sequence shown here is derived from an EMBL/GenBank/DDBJ whole genome shotgun (WGS) entry which is preliminary data.</text>
</comment>
<keyword evidence="3" id="KW-1185">Reference proteome</keyword>
<dbReference type="STRING" id="41997.RV16_GL000488"/>
<dbReference type="Gene3D" id="3.90.1150.200">
    <property type="match status" value="1"/>
</dbReference>
<protein>
    <recommendedName>
        <fullName evidence="1">YdhG-like domain-containing protein</fullName>
    </recommendedName>
</protein>
<name>S0JPY2_9ENTE</name>
<dbReference type="PATRIC" id="fig|1139996.3.peg.292"/>
<proteinExistence type="predicted"/>
<dbReference type="Proteomes" id="UP000014136">
    <property type="component" value="Unassembled WGS sequence"/>
</dbReference>
<dbReference type="EMBL" id="AHYT01000001">
    <property type="protein sequence ID" value="EOT30595.1"/>
    <property type="molecule type" value="Genomic_DNA"/>
</dbReference>
<evidence type="ECO:0000259" key="1">
    <source>
        <dbReference type="Pfam" id="PF08818"/>
    </source>
</evidence>
<dbReference type="AlphaFoldDB" id="S0JPY2"/>
<dbReference type="SUPFAM" id="SSF159888">
    <property type="entry name" value="YdhG-like"/>
    <property type="match status" value="1"/>
</dbReference>
<dbReference type="Pfam" id="PF08818">
    <property type="entry name" value="DUF1801"/>
    <property type="match status" value="1"/>
</dbReference>
<gene>
    <name evidence="2" type="ORF">OMQ_00299</name>
</gene>
<dbReference type="OrthoDB" id="9813231at2"/>
<dbReference type="RefSeq" id="WP_016174110.1">
    <property type="nucleotide sequence ID" value="NZ_KE136389.1"/>
</dbReference>
<evidence type="ECO:0000313" key="3">
    <source>
        <dbReference type="Proteomes" id="UP000014136"/>
    </source>
</evidence>
<sequence length="126" mass="14561">MSIEDYEQTLPEKWRESYFQLKEVLITHLPEGFELVMQYGMPTFVVPLTRFPEGYLGRPDEPLPFVSLGAQKNHLAIYHMGLVGNRSLLDWFQAEYAKQVPTKLNMGKSCLRLTNPKTIPYILLGE</sequence>
<dbReference type="eggNOG" id="COG5646">
    <property type="taxonomic scope" value="Bacteria"/>
</dbReference>
<accession>S0JPY2</accession>
<organism evidence="2 3">
    <name type="scientific">Enterococcus saccharolyticus subsp. saccharolyticus ATCC 43076</name>
    <dbReference type="NCBI Taxonomy" id="1139996"/>
    <lineage>
        <taxon>Bacteria</taxon>
        <taxon>Bacillati</taxon>
        <taxon>Bacillota</taxon>
        <taxon>Bacilli</taxon>
        <taxon>Lactobacillales</taxon>
        <taxon>Enterococcaceae</taxon>
        <taxon>Enterococcus</taxon>
    </lineage>
</organism>
<reference evidence="2 3" key="1">
    <citation type="submission" date="2013-03" db="EMBL/GenBank/DDBJ databases">
        <title>The Genome Sequence of Enterococcus saccharolyticus ATCC_43076 (Illumina only assembly).</title>
        <authorList>
            <consortium name="The Broad Institute Genomics Platform"/>
            <consortium name="The Broad Institute Genome Sequencing Center for Infectious Disease"/>
            <person name="Earl A."/>
            <person name="Russ C."/>
            <person name="Gilmore M."/>
            <person name="Surin D."/>
            <person name="Walker B."/>
            <person name="Young S."/>
            <person name="Zeng Q."/>
            <person name="Gargeya S."/>
            <person name="Fitzgerald M."/>
            <person name="Haas B."/>
            <person name="Abouelleil A."/>
            <person name="Allen A.W."/>
            <person name="Alvarado L."/>
            <person name="Arachchi H.M."/>
            <person name="Berlin A.M."/>
            <person name="Chapman S.B."/>
            <person name="Gainer-Dewar J."/>
            <person name="Goldberg J."/>
            <person name="Griggs A."/>
            <person name="Gujja S."/>
            <person name="Hansen M."/>
            <person name="Howarth C."/>
            <person name="Imamovic A."/>
            <person name="Ireland A."/>
            <person name="Larimer J."/>
            <person name="McCowan C."/>
            <person name="Murphy C."/>
            <person name="Pearson M."/>
            <person name="Poon T.W."/>
            <person name="Priest M."/>
            <person name="Roberts A."/>
            <person name="Saif S."/>
            <person name="Shea T."/>
            <person name="Sisk P."/>
            <person name="Sykes S."/>
            <person name="Wortman J."/>
            <person name="Nusbaum C."/>
            <person name="Birren B."/>
        </authorList>
    </citation>
    <scope>NUCLEOTIDE SEQUENCE [LARGE SCALE GENOMIC DNA]</scope>
    <source>
        <strain evidence="2 3">ATCC 43076</strain>
    </source>
</reference>
<dbReference type="HOGENOM" id="CLU_119457_0_0_9"/>
<feature type="domain" description="YdhG-like" evidence="1">
    <location>
        <begin position="14"/>
        <end position="125"/>
    </location>
</feature>